<dbReference type="InterPro" id="IPR011993">
    <property type="entry name" value="PH-like_dom_sf"/>
</dbReference>
<dbReference type="Pfam" id="PF00481">
    <property type="entry name" value="PP2C"/>
    <property type="match status" value="1"/>
</dbReference>
<dbReference type="SUPFAM" id="SSF81606">
    <property type="entry name" value="PP2C-like"/>
    <property type="match status" value="1"/>
</dbReference>
<dbReference type="SMART" id="SM00332">
    <property type="entry name" value="PP2Cc"/>
    <property type="match status" value="1"/>
</dbReference>
<comment type="caution">
    <text evidence="6">The sequence shown here is derived from an EMBL/GenBank/DDBJ whole genome shotgun (WGS) entry which is preliminary data.</text>
</comment>
<reference evidence="6 7" key="1">
    <citation type="submission" date="2015-12" db="EMBL/GenBank/DDBJ databases">
        <title>The genome of Folsomia candida.</title>
        <authorList>
            <person name="Faddeeva A."/>
            <person name="Derks M.F."/>
            <person name="Anvar Y."/>
            <person name="Smit S."/>
            <person name="Van Straalen N."/>
            <person name="Roelofs D."/>
        </authorList>
    </citation>
    <scope>NUCLEOTIDE SEQUENCE [LARGE SCALE GENOMIC DNA]</scope>
    <source>
        <strain evidence="6 7">VU population</strain>
        <tissue evidence="6">Whole body</tissue>
    </source>
</reference>
<evidence type="ECO:0000256" key="2">
    <source>
        <dbReference type="ARBA" id="ARBA00022801"/>
    </source>
</evidence>
<dbReference type="Pfam" id="PF18017">
    <property type="entry name" value="SAM_4"/>
    <property type="match status" value="1"/>
</dbReference>
<keyword evidence="3 4" id="KW-0904">Protein phosphatase</keyword>
<dbReference type="AlphaFoldDB" id="A0A226EQY0"/>
<dbReference type="STRING" id="158441.A0A226EQY0"/>
<dbReference type="Gene3D" id="2.30.29.30">
    <property type="entry name" value="Pleckstrin-homology domain (PH domain)/Phosphotyrosine-binding domain (PTB)"/>
    <property type="match status" value="1"/>
</dbReference>
<dbReference type="PROSITE" id="PS01032">
    <property type="entry name" value="PPM_1"/>
    <property type="match status" value="1"/>
</dbReference>
<dbReference type="InterPro" id="IPR013761">
    <property type="entry name" value="SAM/pointed_sf"/>
</dbReference>
<dbReference type="GO" id="GO:0046872">
    <property type="term" value="F:metal ion binding"/>
    <property type="evidence" value="ECO:0007669"/>
    <property type="project" value="UniProtKB-KW"/>
</dbReference>
<dbReference type="InterPro" id="IPR001932">
    <property type="entry name" value="PPM-type_phosphatase-like_dom"/>
</dbReference>
<dbReference type="InterPro" id="IPR015655">
    <property type="entry name" value="PP2C"/>
</dbReference>
<organism evidence="6 7">
    <name type="scientific">Folsomia candida</name>
    <name type="common">Springtail</name>
    <dbReference type="NCBI Taxonomy" id="158441"/>
    <lineage>
        <taxon>Eukaryota</taxon>
        <taxon>Metazoa</taxon>
        <taxon>Ecdysozoa</taxon>
        <taxon>Arthropoda</taxon>
        <taxon>Hexapoda</taxon>
        <taxon>Collembola</taxon>
        <taxon>Entomobryomorpha</taxon>
        <taxon>Isotomoidea</taxon>
        <taxon>Isotomidae</taxon>
        <taxon>Proisotominae</taxon>
        <taxon>Folsomia</taxon>
    </lineage>
</organism>
<gene>
    <name evidence="6" type="ORF">Fcan01_04748</name>
</gene>
<dbReference type="Gene3D" id="1.10.150.50">
    <property type="entry name" value="Transcription Factor, Ets-1"/>
    <property type="match status" value="1"/>
</dbReference>
<evidence type="ECO:0000256" key="1">
    <source>
        <dbReference type="ARBA" id="ARBA00022723"/>
    </source>
</evidence>
<dbReference type="EMBL" id="LNIX01000002">
    <property type="protein sequence ID" value="OXA59454.1"/>
    <property type="molecule type" value="Genomic_DNA"/>
</dbReference>
<protein>
    <submittedName>
        <fullName evidence="6">Protein phosphatase 1B</fullName>
    </submittedName>
</protein>
<evidence type="ECO:0000313" key="6">
    <source>
        <dbReference type="EMBL" id="OXA59454.1"/>
    </source>
</evidence>
<dbReference type="InterPro" id="IPR000222">
    <property type="entry name" value="PP2C_BS"/>
</dbReference>
<keyword evidence="2 4" id="KW-0378">Hydrolase</keyword>
<feature type="domain" description="PPM-type phosphatase" evidence="5">
    <location>
        <begin position="378"/>
        <end position="641"/>
    </location>
</feature>
<evidence type="ECO:0000313" key="7">
    <source>
        <dbReference type="Proteomes" id="UP000198287"/>
    </source>
</evidence>
<dbReference type="InterPro" id="IPR036457">
    <property type="entry name" value="PPM-type-like_dom_sf"/>
</dbReference>
<comment type="similarity">
    <text evidence="4">Belongs to the PP2C family.</text>
</comment>
<name>A0A226EQY0_FOLCA</name>
<evidence type="ECO:0000259" key="5">
    <source>
        <dbReference type="PROSITE" id="PS51746"/>
    </source>
</evidence>
<sequence>MELEKVWRDFFVKADILPEIATRYSVIFRENRITFKMLEDLDRVILREMGIVAVGDIIAILRYAKSYKYENMEVEVNFTLENTNPDKDTLALARQEVAPPSEKTQEKVSVETNKNLCTDVTMMMDNINNKASCLWATAKRKSPLLHDDQRSEKVPKQNLVASTVAKDEKGAVIKTKTVVTTNQEIDKHIVTYCKSLQTNNAKKSIDKSTTLKKTRHPKNVVLPCFNDPDALKPKLSPPLSLKKTEQEVNCVMIYRLDDIQQWAPVGIGRVEFVKGIITCYEYNEEDTSVISDRVIFSSKIGRNTAFETSKETFISWTDLNSEPNTSVSYGLRFKDKLGFTLILNKIRDYLPCKPKMVMNSPIKVKHNAEYRSEANGLSYALASMQGWRPSMEDTHTACLDLKGMKNETSFFAVFDGHGGHRVSFIIAKKLSRQILKQIKSHDYKDYKTALIKGYKKLDKKLEKLSNLKNNFANSCGSTAVSVLIDKHSLYLSNLGDSRALLCSSEGKVIFATEDHKPINASEMKRIYDNDGFVMNRRVNGDLAVSRAFGDFRFKSGSNADNYLVSSTPDVTHFSRSAIFSGGYAILGSDGVFDVLKNEDLAEMVQMKINEGVDLAVICNQILDLCLAKGSRDNMTVLLVKLNKQVSKLNDKILVK</sequence>
<evidence type="ECO:0000256" key="3">
    <source>
        <dbReference type="ARBA" id="ARBA00022912"/>
    </source>
</evidence>
<dbReference type="SUPFAM" id="SSF47769">
    <property type="entry name" value="SAM/Pointed domain"/>
    <property type="match status" value="1"/>
</dbReference>
<dbReference type="PANTHER" id="PTHR47992">
    <property type="entry name" value="PROTEIN PHOSPHATASE"/>
    <property type="match status" value="1"/>
</dbReference>
<dbReference type="CDD" id="cd00143">
    <property type="entry name" value="PP2Cc"/>
    <property type="match status" value="1"/>
</dbReference>
<dbReference type="SMART" id="SM00331">
    <property type="entry name" value="PP2C_SIG"/>
    <property type="match status" value="1"/>
</dbReference>
<dbReference type="GO" id="GO:0004722">
    <property type="term" value="F:protein serine/threonine phosphatase activity"/>
    <property type="evidence" value="ECO:0007669"/>
    <property type="project" value="InterPro"/>
</dbReference>
<dbReference type="PROSITE" id="PS51746">
    <property type="entry name" value="PPM_2"/>
    <property type="match status" value="1"/>
</dbReference>
<dbReference type="OrthoDB" id="10264738at2759"/>
<evidence type="ECO:0000256" key="4">
    <source>
        <dbReference type="RuleBase" id="RU003465"/>
    </source>
</evidence>
<dbReference type="Gene3D" id="3.60.40.10">
    <property type="entry name" value="PPM-type phosphatase domain"/>
    <property type="match status" value="1"/>
</dbReference>
<keyword evidence="7" id="KW-1185">Reference proteome</keyword>
<keyword evidence="1" id="KW-0479">Metal-binding</keyword>
<proteinExistence type="inferred from homology"/>
<accession>A0A226EQY0</accession>
<dbReference type="Proteomes" id="UP000198287">
    <property type="component" value="Unassembled WGS sequence"/>
</dbReference>